<dbReference type="Pfam" id="PF19623">
    <property type="entry name" value="DUF6128"/>
    <property type="match status" value="1"/>
</dbReference>
<evidence type="ECO:0000313" key="4">
    <source>
        <dbReference type="Proteomes" id="UP000285832"/>
    </source>
</evidence>
<feature type="compositionally biased region" description="Polar residues" evidence="1">
    <location>
        <begin position="234"/>
        <end position="245"/>
    </location>
</feature>
<sequence length="384" mass="41613">MNQGIYYLYEYETGQRKRNLGFLQISHQYRSCMMTLHLKSLPLSPGTALELHGFYNKDKDLIHAPCAILNYSGGSIATRLSISESLFPCGKSFSELEGFLLLPEGKAEPLFWAASVNALPVGFSLISAEELSRPPEEVSPVESSPSPEEVSPVESSPSPEEVSPVESSPSPEEVSPVESSPSPEEVSVHAAEIKPEESETVETTGSETAETSSETVTSAPTTESVKSDIDSAESAGTQPVTSTKAVRSVDPGDSVHLATTATAGTKNAAPVSDSDDTKHTTSSVTARKITRAELSTLPRKFWSLANNSFLLHGYYNYNHLLLVEEDGHIWLGVPGIYDAREARAADLFGFPQFTSSYVSVLELGDDERNNDALFGHWCRYLATK</sequence>
<dbReference type="EMBL" id="QRMI01000006">
    <property type="protein sequence ID" value="RHJ63058.1"/>
    <property type="molecule type" value="Genomic_DNA"/>
</dbReference>
<organism evidence="3 4">
    <name type="scientific">[Ruminococcus] lactaris</name>
    <dbReference type="NCBI Taxonomy" id="46228"/>
    <lineage>
        <taxon>Bacteria</taxon>
        <taxon>Bacillati</taxon>
        <taxon>Bacillota</taxon>
        <taxon>Clostridia</taxon>
        <taxon>Lachnospirales</taxon>
        <taxon>Lachnospiraceae</taxon>
        <taxon>Mediterraneibacter</taxon>
    </lineage>
</organism>
<reference evidence="3 4" key="1">
    <citation type="submission" date="2018-08" db="EMBL/GenBank/DDBJ databases">
        <title>A genome reference for cultivated species of the human gut microbiota.</title>
        <authorList>
            <person name="Zou Y."/>
            <person name="Xue W."/>
            <person name="Luo G."/>
        </authorList>
    </citation>
    <scope>NUCLEOTIDE SEQUENCE [LARGE SCALE GENOMIC DNA]</scope>
    <source>
        <strain evidence="3 4">AM09-9</strain>
    </source>
</reference>
<name>A0A415D885_9FIRM</name>
<gene>
    <name evidence="3" type="ORF">DW116_03785</name>
</gene>
<feature type="compositionally biased region" description="Low complexity" evidence="1">
    <location>
        <begin position="138"/>
        <end position="185"/>
    </location>
</feature>
<comment type="caution">
    <text evidence="3">The sequence shown here is derived from an EMBL/GenBank/DDBJ whole genome shotgun (WGS) entry which is preliminary data.</text>
</comment>
<dbReference type="RefSeq" id="WP_118278802.1">
    <property type="nucleotide sequence ID" value="NZ_QRMI01000006.1"/>
</dbReference>
<dbReference type="AlphaFoldDB" id="A0A415D885"/>
<feature type="region of interest" description="Disordered" evidence="1">
    <location>
        <begin position="131"/>
        <end position="284"/>
    </location>
</feature>
<evidence type="ECO:0000256" key="1">
    <source>
        <dbReference type="SAM" id="MobiDB-lite"/>
    </source>
</evidence>
<feature type="compositionally biased region" description="Low complexity" evidence="1">
    <location>
        <begin position="258"/>
        <end position="269"/>
    </location>
</feature>
<dbReference type="Proteomes" id="UP000285832">
    <property type="component" value="Unassembled WGS sequence"/>
</dbReference>
<dbReference type="InterPro" id="IPR046131">
    <property type="entry name" value="DUF6128"/>
</dbReference>
<feature type="compositionally biased region" description="Low complexity" evidence="1">
    <location>
        <begin position="201"/>
        <end position="224"/>
    </location>
</feature>
<evidence type="ECO:0000259" key="2">
    <source>
        <dbReference type="Pfam" id="PF19623"/>
    </source>
</evidence>
<evidence type="ECO:0000313" key="3">
    <source>
        <dbReference type="EMBL" id="RHJ63058.1"/>
    </source>
</evidence>
<proteinExistence type="predicted"/>
<feature type="domain" description="DUF6128" evidence="2">
    <location>
        <begin position="288"/>
        <end position="354"/>
    </location>
</feature>
<protein>
    <recommendedName>
        <fullName evidence="2">DUF6128 domain-containing protein</fullName>
    </recommendedName>
</protein>
<accession>A0A415D885</accession>